<dbReference type="EMBL" id="JAHUZD010000140">
    <property type="protein sequence ID" value="KAI3402865.2"/>
    <property type="molecule type" value="Genomic_DNA"/>
</dbReference>
<dbReference type="Pfam" id="PF08698">
    <property type="entry name" value="Fcf2"/>
    <property type="match status" value="1"/>
</dbReference>
<name>A0AAI9SU02_9ASCO</name>
<feature type="region of interest" description="Disordered" evidence="3">
    <location>
        <begin position="1"/>
        <end position="39"/>
    </location>
</feature>
<evidence type="ECO:0000313" key="5">
    <source>
        <dbReference type="EMBL" id="KAI3402865.2"/>
    </source>
</evidence>
<feature type="domain" description="Fcf2 pre-rRNA processing C-terminal" evidence="4">
    <location>
        <begin position="123"/>
        <end position="214"/>
    </location>
</feature>
<proteinExistence type="predicted"/>
<dbReference type="Proteomes" id="UP001202479">
    <property type="component" value="Unassembled WGS sequence"/>
</dbReference>
<evidence type="ECO:0000313" key="6">
    <source>
        <dbReference type="Proteomes" id="UP001202479"/>
    </source>
</evidence>
<dbReference type="GO" id="GO:0006396">
    <property type="term" value="P:RNA processing"/>
    <property type="evidence" value="ECO:0007669"/>
    <property type="project" value="TreeGrafter"/>
</dbReference>
<dbReference type="GeneID" id="73381941"/>
<feature type="compositionally biased region" description="Basic and acidic residues" evidence="3">
    <location>
        <begin position="21"/>
        <end position="33"/>
    </location>
</feature>
<keyword evidence="6" id="KW-1185">Reference proteome</keyword>
<dbReference type="PANTHER" id="PTHR21686:SF12">
    <property type="entry name" value="DEOXYNUCLEOTIDYLTRANSFERASE TERMINAL-INTERACTING PROTEIN 2"/>
    <property type="match status" value="1"/>
</dbReference>
<feature type="compositionally biased region" description="Basic residues" evidence="3">
    <location>
        <begin position="224"/>
        <end position="240"/>
    </location>
</feature>
<evidence type="ECO:0000256" key="1">
    <source>
        <dbReference type="ARBA" id="ARBA00004604"/>
    </source>
</evidence>
<reference evidence="5" key="1">
    <citation type="journal article" date="2022" name="DNA Res.">
        <title>Genome analysis of five recently described species of the CUG-Ser clade uncovers Candida theae as a new hybrid lineage with pathogenic potential in the Candida parapsilosis species complex.</title>
        <authorList>
            <person name="Mixao V."/>
            <person name="Del Olmo V."/>
            <person name="Hegedusova E."/>
            <person name="Saus E."/>
            <person name="Pryszcz L."/>
            <person name="Cillingova A."/>
            <person name="Nosek J."/>
            <person name="Gabaldon T."/>
        </authorList>
    </citation>
    <scope>NUCLEOTIDE SEQUENCE</scope>
    <source>
        <strain evidence="5">CBS 10844</strain>
    </source>
</reference>
<dbReference type="InterPro" id="IPR014810">
    <property type="entry name" value="Fcf2_C"/>
</dbReference>
<keyword evidence="2" id="KW-0539">Nucleus</keyword>
<dbReference type="GO" id="GO:0003723">
    <property type="term" value="F:RNA binding"/>
    <property type="evidence" value="ECO:0007669"/>
    <property type="project" value="TreeGrafter"/>
</dbReference>
<dbReference type="GO" id="GO:0005730">
    <property type="term" value="C:nucleolus"/>
    <property type="evidence" value="ECO:0007669"/>
    <property type="project" value="UniProtKB-SubCell"/>
</dbReference>
<comment type="subcellular location">
    <subcellularLocation>
        <location evidence="1">Nucleus</location>
        <location evidence="1">Nucleolus</location>
    </subcellularLocation>
</comment>
<protein>
    <submittedName>
        <fullName evidence="5">Fcf2</fullName>
    </submittedName>
</protein>
<feature type="compositionally biased region" description="Basic and acidic residues" evidence="3">
    <location>
        <begin position="1"/>
        <end position="10"/>
    </location>
</feature>
<evidence type="ECO:0000256" key="3">
    <source>
        <dbReference type="SAM" id="MobiDB-lite"/>
    </source>
</evidence>
<evidence type="ECO:0000256" key="2">
    <source>
        <dbReference type="ARBA" id="ARBA00023242"/>
    </source>
</evidence>
<comment type="caution">
    <text evidence="5">The sequence shown here is derived from an EMBL/GenBank/DDBJ whole genome shotgun (WGS) entry which is preliminary data.</text>
</comment>
<sequence length="240" mass="28589">MVQHKQHEPTIMESSETESFTSEKHHFDSKKEEVTEEDDISLDSLFAELKKEVGNELNKENDNSSSNVHLEDYKSIRKSISNLPEIQSKWESRVETTTAASSRPIRIYDPIEARTAKDKNRSKEATDERWFHMKRPELTPEIQRDLSIIKQRQALDPKRHYKREKWQVPKYFEMGTIIESNTGYYNKLTRRERGTNLVHELLNDDNTKKYFKRKYHEIQDAKTSGRKAHYKKVKSQRKKF</sequence>
<dbReference type="PANTHER" id="PTHR21686">
    <property type="entry name" value="DEOXYNUCLEOTIDYLTRANSFERASE TERMINAL-INTERACTING PROTEIN 2"/>
    <property type="match status" value="1"/>
</dbReference>
<accession>A0AAI9SU02</accession>
<feature type="region of interest" description="Disordered" evidence="3">
    <location>
        <begin position="221"/>
        <end position="240"/>
    </location>
</feature>
<evidence type="ECO:0000259" key="4">
    <source>
        <dbReference type="Pfam" id="PF08698"/>
    </source>
</evidence>
<organism evidence="5 6">
    <name type="scientific">Candida oxycetoniae</name>
    <dbReference type="NCBI Taxonomy" id="497107"/>
    <lineage>
        <taxon>Eukaryota</taxon>
        <taxon>Fungi</taxon>
        <taxon>Dikarya</taxon>
        <taxon>Ascomycota</taxon>
        <taxon>Saccharomycotina</taxon>
        <taxon>Pichiomycetes</taxon>
        <taxon>Debaryomycetaceae</taxon>
        <taxon>Candida/Lodderomyces clade</taxon>
        <taxon>Candida</taxon>
    </lineage>
</organism>
<gene>
    <name evidence="5" type="ORF">KGF56_004326</name>
</gene>
<dbReference type="RefSeq" id="XP_049178612.1">
    <property type="nucleotide sequence ID" value="XM_049325754.1"/>
</dbReference>
<dbReference type="InterPro" id="IPR039883">
    <property type="entry name" value="Fcf2/DNTTIP2"/>
</dbReference>
<dbReference type="AlphaFoldDB" id="A0AAI9SU02"/>